<dbReference type="InterPro" id="IPR045862">
    <property type="entry name" value="Trf4-like"/>
</dbReference>
<feature type="domain" description="Poly(A) RNA polymerase mitochondrial-like central palm" evidence="7">
    <location>
        <begin position="5"/>
        <end position="67"/>
    </location>
</feature>
<dbReference type="Pfam" id="PF22600">
    <property type="entry name" value="MTPAP-like_central"/>
    <property type="match status" value="1"/>
</dbReference>
<gene>
    <name evidence="8" type="ORF">EW026_g1095</name>
</gene>
<feature type="region of interest" description="Disordered" evidence="5">
    <location>
        <begin position="369"/>
        <end position="396"/>
    </location>
</feature>
<dbReference type="SUPFAM" id="SSF81631">
    <property type="entry name" value="PAP/OAS1 substrate-binding domain"/>
    <property type="match status" value="1"/>
</dbReference>
<sequence>MAYSNKTAVLHALANTVKRAGITDKVTIIAKAKVPIIKFVTRHGRFSVDMSINQVNGIAAGKMVKQFLDELPALRSLVLIIKSFLNQRSMNEQHPKIRRGEIDPSKNLGALVMEFFELYGCYFNYREVGISLTDGGSYYNKGDRGWLDYRNPGLLSIEDPGDPSNDISRGTYGIAKVRTTLAGAYNIMAAAMYMHATYISARRERRYVRLQDRVHPEDMSILSSVMGVTQETINHRKVVQEVFDQRVLHRMLGVEPALDVPEVKVSSRQLKGTSRTVAPSKPPPKGPKSMSRMRAAEEESVHSAWEEADEELELDDRRHEKADEEESRYGIDVRQPPKKRRRLGTHMDVHTVFTTDEEEVYDLDDPEDDMEEALQPGAPPAVVLSTTRTPAPPGNLKDRIAALQQRNGSPAQHVEITSVASSTMPGRAPGSLKDKIANFEKKGAVPVPRGRFGTGAPPIGDTSSKKRGELYGNRVPGLAKPSASAVLSGRQRTVSTPDAPPFSFSRPTSPIPDVPPLALESLYDSDQVEPSVPRLPPSKTSIGPRSVPDIQSQDTFENADTLLEGTEYDALGEKETETLVTTAPEVVAKSESEDNSDTTEHRLLTEANEADIATEEQTDSDFSKVPLAENLSLVVSSPQASSVATVTDALASKEDSTEVLRSTALDQSPQLPSNPDADRNISKEMSTLPTKPASPDTARSDSTAAVLANSEATLPNVHCESPVAAIQRTLSVGSDVSSTEETSTSSDYLPTPSDMSFQAAGSLKDEVPTDVAEDMPTYSEPQETQIIMPVVVPTPNPVAREQSTVNARGESFDESGNILDPKEVIIISDPPKVISPAVTRAILVPAPSSVPSVEPISPSEHHMLERQVTRKSFHAVVHHKVRETSPADPVPIVPPSHSMASNAPRTPAIQRLRSQPIPAPQSPGFGDLADLVFDAALLEEHLSGASPSSKPLPPPTFHLEPAIAEERDPEPIVQSRAYRSLPRMCGRLRPKILPLHLKEVPDISHYACASKVCLEHILAIALASDASSVRSSTKSWKSPRKSLGRASSWLFRGKNKIVAEEEPSASIPEMPPRPPSLLSPYSPTTAHPADATSPHIPPNERPSSWMSVSSAGSGDVFDAELFDAFPSVPGDMPSSTAPYHSSRYQSLPPLAAAFSGHNQQTQDFNLCNYRTRLRI</sequence>
<dbReference type="CDD" id="cd05402">
    <property type="entry name" value="NT_PAP_TUTase"/>
    <property type="match status" value="1"/>
</dbReference>
<dbReference type="PANTHER" id="PTHR23092:SF15">
    <property type="entry name" value="INACTIVE NON-CANONICAL POLY(A) RNA POLYMERASE PROTEIN TRF4-2-RELATED"/>
    <property type="match status" value="1"/>
</dbReference>
<dbReference type="Gene3D" id="1.10.1410.10">
    <property type="match status" value="1"/>
</dbReference>
<feature type="compositionally biased region" description="Polar residues" evidence="5">
    <location>
        <begin position="266"/>
        <end position="277"/>
    </location>
</feature>
<dbReference type="InterPro" id="IPR043519">
    <property type="entry name" value="NT_sf"/>
</dbReference>
<protein>
    <recommendedName>
        <fullName evidence="2">polynucleotide adenylyltransferase</fullName>
        <ecNumber evidence="2">2.7.7.19</ecNumber>
    </recommendedName>
</protein>
<evidence type="ECO:0000313" key="9">
    <source>
        <dbReference type="Proteomes" id="UP000309038"/>
    </source>
</evidence>
<feature type="compositionally biased region" description="Basic and acidic residues" evidence="5">
    <location>
        <begin position="294"/>
        <end position="305"/>
    </location>
</feature>
<keyword evidence="4" id="KW-0460">Magnesium</keyword>
<evidence type="ECO:0000256" key="5">
    <source>
        <dbReference type="SAM" id="MobiDB-lite"/>
    </source>
</evidence>
<keyword evidence="9" id="KW-1185">Reference proteome</keyword>
<dbReference type="GO" id="GO:0043634">
    <property type="term" value="P:polyadenylation-dependent ncRNA catabolic process"/>
    <property type="evidence" value="ECO:0007669"/>
    <property type="project" value="TreeGrafter"/>
</dbReference>
<accession>A0A4S4KTK1</accession>
<reference evidence="8 9" key="1">
    <citation type="submission" date="2019-02" db="EMBL/GenBank/DDBJ databases">
        <title>Genome sequencing of the rare red list fungi Phlebia centrifuga.</title>
        <authorList>
            <person name="Buettner E."/>
            <person name="Kellner H."/>
        </authorList>
    </citation>
    <scope>NUCLEOTIDE SEQUENCE [LARGE SCALE GENOMIC DNA]</scope>
    <source>
        <strain evidence="8 9">DSM 108282</strain>
    </source>
</reference>
<dbReference type="InterPro" id="IPR054708">
    <property type="entry name" value="MTPAP-like_central"/>
</dbReference>
<feature type="domain" description="PAP-associated" evidence="6">
    <location>
        <begin position="107"/>
        <end position="165"/>
    </location>
</feature>
<dbReference type="GO" id="GO:0010605">
    <property type="term" value="P:negative regulation of macromolecule metabolic process"/>
    <property type="evidence" value="ECO:0007669"/>
    <property type="project" value="UniProtKB-ARBA"/>
</dbReference>
<dbReference type="GO" id="GO:0003729">
    <property type="term" value="F:mRNA binding"/>
    <property type="evidence" value="ECO:0007669"/>
    <property type="project" value="TreeGrafter"/>
</dbReference>
<evidence type="ECO:0000256" key="3">
    <source>
        <dbReference type="ARBA" id="ARBA00022723"/>
    </source>
</evidence>
<dbReference type="Proteomes" id="UP000309038">
    <property type="component" value="Unassembled WGS sequence"/>
</dbReference>
<feature type="region of interest" description="Disordered" evidence="5">
    <location>
        <begin position="264"/>
        <end position="329"/>
    </location>
</feature>
<feature type="region of interest" description="Disordered" evidence="5">
    <location>
        <begin position="569"/>
        <end position="623"/>
    </location>
</feature>
<evidence type="ECO:0000256" key="4">
    <source>
        <dbReference type="ARBA" id="ARBA00022842"/>
    </source>
</evidence>
<feature type="compositionally biased region" description="Polar residues" evidence="5">
    <location>
        <begin position="664"/>
        <end position="673"/>
    </location>
</feature>
<evidence type="ECO:0000256" key="1">
    <source>
        <dbReference type="ARBA" id="ARBA00008593"/>
    </source>
</evidence>
<dbReference type="SUPFAM" id="SSF81301">
    <property type="entry name" value="Nucleotidyltransferase"/>
    <property type="match status" value="1"/>
</dbReference>
<feature type="region of interest" description="Disordered" evidence="5">
    <location>
        <begin position="651"/>
        <end position="703"/>
    </location>
</feature>
<feature type="compositionally biased region" description="Basic and acidic residues" evidence="5">
    <location>
        <begin position="315"/>
        <end position="329"/>
    </location>
</feature>
<comment type="caution">
    <text evidence="8">The sequence shown here is derived from an EMBL/GenBank/DDBJ whole genome shotgun (WGS) entry which is preliminary data.</text>
</comment>
<dbReference type="GO" id="GO:1990817">
    <property type="term" value="F:poly(A) RNA polymerase activity"/>
    <property type="evidence" value="ECO:0007669"/>
    <property type="project" value="UniProtKB-EC"/>
</dbReference>
<feature type="compositionally biased region" description="Basic and acidic residues" evidence="5">
    <location>
        <begin position="588"/>
        <end position="604"/>
    </location>
</feature>
<proteinExistence type="inferred from homology"/>
<feature type="compositionally biased region" description="Low complexity" evidence="5">
    <location>
        <begin position="732"/>
        <end position="747"/>
    </location>
</feature>
<feature type="compositionally biased region" description="Polar residues" evidence="5">
    <location>
        <begin position="538"/>
        <end position="553"/>
    </location>
</feature>
<feature type="compositionally biased region" description="Acidic residues" evidence="5">
    <location>
        <begin position="608"/>
        <end position="619"/>
    </location>
</feature>
<dbReference type="GO" id="GO:0031123">
    <property type="term" value="P:RNA 3'-end processing"/>
    <property type="evidence" value="ECO:0007669"/>
    <property type="project" value="TreeGrafter"/>
</dbReference>
<dbReference type="EMBL" id="SGPJ01000019">
    <property type="protein sequence ID" value="THH01671.1"/>
    <property type="molecule type" value="Genomic_DNA"/>
</dbReference>
<dbReference type="PANTHER" id="PTHR23092">
    <property type="entry name" value="POLY(A) RNA POLYMERASE"/>
    <property type="match status" value="1"/>
</dbReference>
<dbReference type="Pfam" id="PF03828">
    <property type="entry name" value="PAP_assoc"/>
    <property type="match status" value="1"/>
</dbReference>
<evidence type="ECO:0000259" key="6">
    <source>
        <dbReference type="Pfam" id="PF03828"/>
    </source>
</evidence>
<dbReference type="GO" id="GO:0005730">
    <property type="term" value="C:nucleolus"/>
    <property type="evidence" value="ECO:0007669"/>
    <property type="project" value="TreeGrafter"/>
</dbReference>
<feature type="region of interest" description="Disordered" evidence="5">
    <location>
        <begin position="732"/>
        <end position="762"/>
    </location>
</feature>
<feature type="region of interest" description="Disordered" evidence="5">
    <location>
        <begin position="441"/>
        <end position="553"/>
    </location>
</feature>
<evidence type="ECO:0000256" key="2">
    <source>
        <dbReference type="ARBA" id="ARBA00012388"/>
    </source>
</evidence>
<name>A0A4S4KTK1_9APHY</name>
<dbReference type="AlphaFoldDB" id="A0A4S4KTK1"/>
<feature type="region of interest" description="Disordered" evidence="5">
    <location>
        <begin position="1060"/>
        <end position="1109"/>
    </location>
</feature>
<dbReference type="InterPro" id="IPR002058">
    <property type="entry name" value="PAP_assoc"/>
</dbReference>
<dbReference type="GO" id="GO:0031499">
    <property type="term" value="C:TRAMP complex"/>
    <property type="evidence" value="ECO:0007669"/>
    <property type="project" value="TreeGrafter"/>
</dbReference>
<dbReference type="GO" id="GO:0046872">
    <property type="term" value="F:metal ion binding"/>
    <property type="evidence" value="ECO:0007669"/>
    <property type="project" value="UniProtKB-KW"/>
</dbReference>
<organism evidence="8 9">
    <name type="scientific">Hermanssonia centrifuga</name>
    <dbReference type="NCBI Taxonomy" id="98765"/>
    <lineage>
        <taxon>Eukaryota</taxon>
        <taxon>Fungi</taxon>
        <taxon>Dikarya</taxon>
        <taxon>Basidiomycota</taxon>
        <taxon>Agaricomycotina</taxon>
        <taxon>Agaricomycetes</taxon>
        <taxon>Polyporales</taxon>
        <taxon>Meruliaceae</taxon>
        <taxon>Hermanssonia</taxon>
    </lineage>
</organism>
<evidence type="ECO:0000313" key="8">
    <source>
        <dbReference type="EMBL" id="THH01671.1"/>
    </source>
</evidence>
<keyword evidence="3" id="KW-0479">Metal-binding</keyword>
<comment type="similarity">
    <text evidence="1">Belongs to the DNA polymerase type-B-like family.</text>
</comment>
<evidence type="ECO:0000259" key="7">
    <source>
        <dbReference type="Pfam" id="PF22600"/>
    </source>
</evidence>
<dbReference type="EC" id="2.7.7.19" evidence="2"/>